<dbReference type="EMBL" id="FJUY01000008">
    <property type="protein sequence ID" value="CZT19999.1"/>
    <property type="molecule type" value="Genomic_DNA"/>
</dbReference>
<dbReference type="GeneID" id="35601003"/>
<organism evidence="1 2">
    <name type="scientific">Ramularia collo-cygni</name>
    <dbReference type="NCBI Taxonomy" id="112498"/>
    <lineage>
        <taxon>Eukaryota</taxon>
        <taxon>Fungi</taxon>
        <taxon>Dikarya</taxon>
        <taxon>Ascomycota</taxon>
        <taxon>Pezizomycotina</taxon>
        <taxon>Dothideomycetes</taxon>
        <taxon>Dothideomycetidae</taxon>
        <taxon>Mycosphaerellales</taxon>
        <taxon>Mycosphaerellaceae</taxon>
        <taxon>Ramularia</taxon>
    </lineage>
</organism>
<sequence length="35" mass="3955">MFVATRGTVHSGILSNSCRLRWRGSLWNHDLETPG</sequence>
<name>A0A2D3VE51_9PEZI</name>
<dbReference type="RefSeq" id="XP_023626888.1">
    <property type="nucleotide sequence ID" value="XM_023771120.1"/>
</dbReference>
<gene>
    <name evidence="1" type="ORF">RCC_05855</name>
</gene>
<accession>A0A2D3VE51</accession>
<proteinExistence type="predicted"/>
<dbReference type="Proteomes" id="UP000225277">
    <property type="component" value="Unassembled WGS sequence"/>
</dbReference>
<keyword evidence="2" id="KW-1185">Reference proteome</keyword>
<protein>
    <submittedName>
        <fullName evidence="1">Uncharacterized protein</fullName>
    </submittedName>
</protein>
<evidence type="ECO:0000313" key="1">
    <source>
        <dbReference type="EMBL" id="CZT19999.1"/>
    </source>
</evidence>
<dbReference type="AlphaFoldDB" id="A0A2D3VE51"/>
<reference evidence="1 2" key="1">
    <citation type="submission" date="2016-03" db="EMBL/GenBank/DDBJ databases">
        <authorList>
            <person name="Ploux O."/>
        </authorList>
    </citation>
    <scope>NUCLEOTIDE SEQUENCE [LARGE SCALE GENOMIC DNA]</scope>
    <source>
        <strain evidence="1 2">URUG2</strain>
    </source>
</reference>
<evidence type="ECO:0000313" key="2">
    <source>
        <dbReference type="Proteomes" id="UP000225277"/>
    </source>
</evidence>